<evidence type="ECO:0000313" key="8">
    <source>
        <dbReference type="EMBL" id="BAP85828.1"/>
    </source>
</evidence>
<evidence type="ECO:0000256" key="3">
    <source>
        <dbReference type="ARBA" id="ARBA00022563"/>
    </source>
</evidence>
<dbReference type="Proteomes" id="UP000031620">
    <property type="component" value="Chromosome"/>
</dbReference>
<feature type="binding site" evidence="6">
    <location>
        <position position="148"/>
    </location>
    <ligand>
        <name>Zn(2+)</name>
        <dbReference type="ChEBI" id="CHEBI:29105"/>
    </ligand>
</feature>
<dbReference type="GO" id="GO:0006729">
    <property type="term" value="P:tetrahydrobiopterin biosynthetic process"/>
    <property type="evidence" value="ECO:0007669"/>
    <property type="project" value="TreeGrafter"/>
</dbReference>
<dbReference type="KEGG" id="lho:LOOC260_112910"/>
<keyword evidence="4 6" id="KW-0378">Hydrolase</keyword>
<dbReference type="GO" id="GO:0008270">
    <property type="term" value="F:zinc ion binding"/>
    <property type="evidence" value="ECO:0007669"/>
    <property type="project" value="UniProtKB-UniRule"/>
</dbReference>
<gene>
    <name evidence="6" type="primary">folE</name>
    <name evidence="8" type="ORF">LOOC260_112910</name>
</gene>
<dbReference type="UniPathway" id="UPA00848">
    <property type="reaction ID" value="UER00151"/>
</dbReference>
<dbReference type="HOGENOM" id="CLU_049768_3_2_9"/>
<keyword evidence="6" id="KW-0547">Nucleotide-binding</keyword>
<dbReference type="GO" id="GO:0003934">
    <property type="term" value="F:GTP cyclohydrolase I activity"/>
    <property type="evidence" value="ECO:0007669"/>
    <property type="project" value="UniProtKB-UniRule"/>
</dbReference>
<dbReference type="GO" id="GO:0046654">
    <property type="term" value="P:tetrahydrofolate biosynthetic process"/>
    <property type="evidence" value="ECO:0007669"/>
    <property type="project" value="UniProtKB-UniRule"/>
</dbReference>
<dbReference type="Pfam" id="PF01227">
    <property type="entry name" value="GTP_cyclohydroI"/>
    <property type="match status" value="1"/>
</dbReference>
<dbReference type="FunFam" id="3.30.1130.10:FF:000001">
    <property type="entry name" value="GTP cyclohydrolase 1"/>
    <property type="match status" value="1"/>
</dbReference>
<dbReference type="InterPro" id="IPR043133">
    <property type="entry name" value="GTP-CH-I_C/QueF"/>
</dbReference>
<keyword evidence="3 6" id="KW-0554">One-carbon metabolism</keyword>
<evidence type="ECO:0000256" key="1">
    <source>
        <dbReference type="ARBA" id="ARBA00001052"/>
    </source>
</evidence>
<dbReference type="GO" id="GO:0005525">
    <property type="term" value="F:GTP binding"/>
    <property type="evidence" value="ECO:0007669"/>
    <property type="project" value="UniProtKB-KW"/>
</dbReference>
<dbReference type="Gene3D" id="3.30.1130.10">
    <property type="match status" value="1"/>
</dbReference>
<dbReference type="PANTHER" id="PTHR11109:SF7">
    <property type="entry name" value="GTP CYCLOHYDROLASE 1"/>
    <property type="match status" value="1"/>
</dbReference>
<comment type="catalytic activity">
    <reaction evidence="1 6">
        <text>GTP + H2O = 7,8-dihydroneopterin 3'-triphosphate + formate + H(+)</text>
        <dbReference type="Rhea" id="RHEA:17473"/>
        <dbReference type="ChEBI" id="CHEBI:15377"/>
        <dbReference type="ChEBI" id="CHEBI:15378"/>
        <dbReference type="ChEBI" id="CHEBI:15740"/>
        <dbReference type="ChEBI" id="CHEBI:37565"/>
        <dbReference type="ChEBI" id="CHEBI:58462"/>
        <dbReference type="EC" id="3.5.4.16"/>
    </reaction>
</comment>
<dbReference type="EC" id="3.5.4.16" evidence="6"/>
<dbReference type="NCBIfam" id="TIGR00063">
    <property type="entry name" value="folE"/>
    <property type="match status" value="1"/>
</dbReference>
<dbReference type="InterPro" id="IPR001474">
    <property type="entry name" value="GTP_CycHdrlase_I"/>
</dbReference>
<protein>
    <recommendedName>
        <fullName evidence="6">GTP cyclohydrolase 1</fullName>
        <ecNumber evidence="6">3.5.4.16</ecNumber>
    </recommendedName>
    <alternativeName>
        <fullName evidence="6">GTP cyclohydrolase I</fullName>
        <shortName evidence="6">GTP-CH-I</shortName>
    </alternativeName>
</protein>
<sequence length="189" mass="21410">MDEKRIENAVKEILNAIGDDPNREGLVETPARVAKMYGEVFASLDEKATFDDYKVFHVDEDPGMVLIQQIPFYSMCEHHLLPFFGTANVAYVPRDGKIMGLSKIPRLVDFVAKRPGVQERITTQIVAQMEQILHPKGIAVSLSARHMCMEMRGISKSGLFTYTSKFEGVFKDDLELKNEFLRQTGNHSE</sequence>
<evidence type="ECO:0000256" key="2">
    <source>
        <dbReference type="ARBA" id="ARBA00005080"/>
    </source>
</evidence>
<dbReference type="EMBL" id="AP014680">
    <property type="protein sequence ID" value="BAP85828.1"/>
    <property type="molecule type" value="Genomic_DNA"/>
</dbReference>
<dbReference type="GO" id="GO:0006730">
    <property type="term" value="P:one-carbon metabolic process"/>
    <property type="evidence" value="ECO:0007669"/>
    <property type="project" value="UniProtKB-UniRule"/>
</dbReference>
<evidence type="ECO:0000256" key="5">
    <source>
        <dbReference type="ARBA" id="ARBA00023134"/>
    </source>
</evidence>
<dbReference type="GO" id="GO:0005737">
    <property type="term" value="C:cytoplasm"/>
    <property type="evidence" value="ECO:0007669"/>
    <property type="project" value="TreeGrafter"/>
</dbReference>
<dbReference type="Gene3D" id="1.10.286.10">
    <property type="match status" value="1"/>
</dbReference>
<dbReference type="NCBIfam" id="NF006826">
    <property type="entry name" value="PRK09347.1-3"/>
    <property type="match status" value="1"/>
</dbReference>
<evidence type="ECO:0000313" key="9">
    <source>
        <dbReference type="Proteomes" id="UP000031620"/>
    </source>
</evidence>
<dbReference type="SUPFAM" id="SSF55620">
    <property type="entry name" value="Tetrahydrobiopterin biosynthesis enzymes-like"/>
    <property type="match status" value="1"/>
</dbReference>
<dbReference type="PANTHER" id="PTHR11109">
    <property type="entry name" value="GTP CYCLOHYDROLASE I"/>
    <property type="match status" value="1"/>
</dbReference>
<feature type="binding site" evidence="6">
    <location>
        <position position="79"/>
    </location>
    <ligand>
        <name>Zn(2+)</name>
        <dbReference type="ChEBI" id="CHEBI:29105"/>
    </ligand>
</feature>
<keyword evidence="6" id="KW-0479">Metal-binding</keyword>
<keyword evidence="6" id="KW-0862">Zinc</keyword>
<organism evidence="8 9">
    <name type="scientific">Paucilactobacillus hokkaidonensis JCM 18461</name>
    <dbReference type="NCBI Taxonomy" id="1291742"/>
    <lineage>
        <taxon>Bacteria</taxon>
        <taxon>Bacillati</taxon>
        <taxon>Bacillota</taxon>
        <taxon>Bacilli</taxon>
        <taxon>Lactobacillales</taxon>
        <taxon>Lactobacillaceae</taxon>
        <taxon>Paucilactobacillus</taxon>
    </lineage>
</organism>
<feature type="domain" description="GTP cyclohydrolase I" evidence="7">
    <location>
        <begin position="6"/>
        <end position="183"/>
    </location>
</feature>
<keyword evidence="5 6" id="KW-0342">GTP-binding</keyword>
<accession>A0A0A1GY17</accession>
<dbReference type="FunFam" id="1.10.286.10:FF:000001">
    <property type="entry name" value="GTP cyclohydrolase 1"/>
    <property type="match status" value="1"/>
</dbReference>
<dbReference type="InterPro" id="IPR020602">
    <property type="entry name" value="GTP_CycHdrlase_I_dom"/>
</dbReference>
<dbReference type="STRING" id="1291742.LOOC260_112910"/>
<feature type="binding site" evidence="6">
    <location>
        <position position="76"/>
    </location>
    <ligand>
        <name>Zn(2+)</name>
        <dbReference type="ChEBI" id="CHEBI:29105"/>
    </ligand>
</feature>
<dbReference type="InterPro" id="IPR043134">
    <property type="entry name" value="GTP-CH-I_N"/>
</dbReference>
<dbReference type="NCBIfam" id="NF006825">
    <property type="entry name" value="PRK09347.1-2"/>
    <property type="match status" value="1"/>
</dbReference>
<evidence type="ECO:0000256" key="4">
    <source>
        <dbReference type="ARBA" id="ARBA00022801"/>
    </source>
</evidence>
<comment type="pathway">
    <text evidence="2 6">Cofactor biosynthesis; 7,8-dihydroneopterin triphosphate biosynthesis; 7,8-dihydroneopterin triphosphate from GTP: step 1/1.</text>
</comment>
<evidence type="ECO:0000259" key="7">
    <source>
        <dbReference type="Pfam" id="PF01227"/>
    </source>
</evidence>
<comment type="subunit">
    <text evidence="6">Homopolymer.</text>
</comment>
<proteinExistence type="inferred from homology"/>
<reference evidence="8 9" key="1">
    <citation type="submission" date="2014-11" db="EMBL/GenBank/DDBJ databases">
        <title>Complete genome sequence and analysis of Lactobacillus hokkaidonensis LOOC260T.</title>
        <authorList>
            <person name="Tanizawa Y."/>
            <person name="Tohno M."/>
            <person name="Kaminuma E."/>
            <person name="Nakamura Y."/>
            <person name="Arita M."/>
        </authorList>
    </citation>
    <scope>NUCLEOTIDE SEQUENCE [LARGE SCALE GENOMIC DNA]</scope>
    <source>
        <strain evidence="8 9">LOOC260</strain>
    </source>
</reference>
<name>A0A0A1GY17_9LACO</name>
<evidence type="ECO:0000256" key="6">
    <source>
        <dbReference type="HAMAP-Rule" id="MF_00223"/>
    </source>
</evidence>
<dbReference type="RefSeq" id="WP_041093733.1">
    <property type="nucleotide sequence ID" value="NZ_AP014680.1"/>
</dbReference>
<dbReference type="AlphaFoldDB" id="A0A0A1GY17"/>
<dbReference type="HAMAP" id="MF_00223">
    <property type="entry name" value="FolE"/>
    <property type="match status" value="1"/>
</dbReference>
<comment type="similarity">
    <text evidence="6">Belongs to the GTP cyclohydrolase I family.</text>
</comment>